<dbReference type="Gene3D" id="3.40.50.720">
    <property type="entry name" value="NAD(P)-binding Rossmann-like Domain"/>
    <property type="match status" value="1"/>
</dbReference>
<evidence type="ECO:0000313" key="2">
    <source>
        <dbReference type="EMBL" id="RWA10965.1"/>
    </source>
</evidence>
<dbReference type="PANTHER" id="PTHR43157:SF35">
    <property type="entry name" value="DEHYDROGENASE_REDUCTASE FAMILY PROTEIN, PUTATIVE-RELATED"/>
    <property type="match status" value="1"/>
</dbReference>
<dbReference type="STRING" id="363999.A0A439D975"/>
<evidence type="ECO:0000256" key="1">
    <source>
        <dbReference type="ARBA" id="ARBA00023002"/>
    </source>
</evidence>
<dbReference type="GO" id="GO:0016491">
    <property type="term" value="F:oxidoreductase activity"/>
    <property type="evidence" value="ECO:0007669"/>
    <property type="project" value="UniProtKB-KW"/>
</dbReference>
<dbReference type="Pfam" id="PF00106">
    <property type="entry name" value="adh_short"/>
    <property type="match status" value="1"/>
</dbReference>
<comment type="caution">
    <text evidence="2">The sequence shown here is derived from an EMBL/GenBank/DDBJ whole genome shotgun (WGS) entry which is preliminary data.</text>
</comment>
<evidence type="ECO:0000313" key="3">
    <source>
        <dbReference type="Proteomes" id="UP000286045"/>
    </source>
</evidence>
<keyword evidence="3" id="KW-1185">Reference proteome</keyword>
<accession>A0A439D975</accession>
<name>A0A439D975_9PEZI</name>
<keyword evidence="1" id="KW-0560">Oxidoreductase</keyword>
<protein>
    <recommendedName>
        <fullName evidence="4">Short-chain dehydrogenase/reductase family protein</fullName>
    </recommendedName>
</protein>
<dbReference type="InterPro" id="IPR002347">
    <property type="entry name" value="SDR_fam"/>
</dbReference>
<dbReference type="SUPFAM" id="SSF51735">
    <property type="entry name" value="NAD(P)-binding Rossmann-fold domains"/>
    <property type="match status" value="1"/>
</dbReference>
<evidence type="ECO:0008006" key="4">
    <source>
        <dbReference type="Google" id="ProtNLM"/>
    </source>
</evidence>
<proteinExistence type="predicted"/>
<dbReference type="PANTHER" id="PTHR43157">
    <property type="entry name" value="PHOSPHATIDYLINOSITOL-GLYCAN BIOSYNTHESIS CLASS F PROTEIN-RELATED"/>
    <property type="match status" value="1"/>
</dbReference>
<gene>
    <name evidence="2" type="ORF">EKO27_g4153</name>
</gene>
<organism evidence="2 3">
    <name type="scientific">Xylaria grammica</name>
    <dbReference type="NCBI Taxonomy" id="363999"/>
    <lineage>
        <taxon>Eukaryota</taxon>
        <taxon>Fungi</taxon>
        <taxon>Dikarya</taxon>
        <taxon>Ascomycota</taxon>
        <taxon>Pezizomycotina</taxon>
        <taxon>Sordariomycetes</taxon>
        <taxon>Xylariomycetidae</taxon>
        <taxon>Xylariales</taxon>
        <taxon>Xylariaceae</taxon>
        <taxon>Xylaria</taxon>
    </lineage>
</organism>
<reference evidence="2 3" key="1">
    <citation type="submission" date="2018-12" db="EMBL/GenBank/DDBJ databases">
        <title>Draft genome sequence of Xylaria grammica IHI A82.</title>
        <authorList>
            <person name="Buettner E."/>
            <person name="Kellner H."/>
        </authorList>
    </citation>
    <scope>NUCLEOTIDE SEQUENCE [LARGE SCALE GENOMIC DNA]</scope>
    <source>
        <strain evidence="2 3">IHI A82</strain>
    </source>
</reference>
<dbReference type="Proteomes" id="UP000286045">
    <property type="component" value="Unassembled WGS sequence"/>
</dbReference>
<sequence length="345" mass="38268">MTGSRDLEPSQVPFFPNVFFNNQFKAKPQWPGKDANLTGQTAIVTGSNVGMGYEAALQLLGLKLSHLILAVRSVEKGQHAASQMREKYPYAKIDVWAIDLFSYDSIQAFAKKADVELSRIDIVILNAGRARFEYHKVDRTGHEESFQVNYLSTILLLILLLPVLKAKRTAGRPAHVTIASAALTLDAKFIHRGKTPLFPALDAPENFDRDDSYRVGKLLAQMFLWNLVDYVSADDVIVNLADPAFVRGTDFARDLKGSAVVRTLFGLFGLIAGRSPKLGASCYIDAVVNKGKESHGCFLMSWKAHPFPPLLYTTEGKAVTQRVWEETLAEFEFAGARQKIESMKA</sequence>
<dbReference type="InterPro" id="IPR036291">
    <property type="entry name" value="NAD(P)-bd_dom_sf"/>
</dbReference>
<dbReference type="AlphaFoldDB" id="A0A439D975"/>
<dbReference type="EMBL" id="RYZI01000095">
    <property type="protein sequence ID" value="RWA10965.1"/>
    <property type="molecule type" value="Genomic_DNA"/>
</dbReference>